<comment type="caution">
    <text evidence="14">The sequence shown here is derived from an EMBL/GenBank/DDBJ whole genome shotgun (WGS) entry which is preliminary data.</text>
</comment>
<dbReference type="SUPFAM" id="SSF75217">
    <property type="entry name" value="alpha/beta knot"/>
    <property type="match status" value="1"/>
</dbReference>
<feature type="domain" description="Ribosomal RNA small subunit methyltransferase E methyltransferase" evidence="13">
    <location>
        <begin position="73"/>
        <end position="214"/>
    </location>
</feature>
<accession>A0A934ND03</accession>
<evidence type="ECO:0000256" key="8">
    <source>
        <dbReference type="ARBA" id="ARBA00022679"/>
    </source>
</evidence>
<dbReference type="EMBL" id="JAEKNQ010000019">
    <property type="protein sequence ID" value="MBJ7602449.1"/>
    <property type="molecule type" value="Genomic_DNA"/>
</dbReference>
<keyword evidence="7 12" id="KW-0489">Methyltransferase</keyword>
<dbReference type="GO" id="GO:0070475">
    <property type="term" value="P:rRNA base methylation"/>
    <property type="evidence" value="ECO:0007669"/>
    <property type="project" value="TreeGrafter"/>
</dbReference>
<dbReference type="InterPro" id="IPR046886">
    <property type="entry name" value="RsmE_MTase_dom"/>
</dbReference>
<keyword evidence="6 12" id="KW-0698">rRNA processing</keyword>
<evidence type="ECO:0000313" key="15">
    <source>
        <dbReference type="Proteomes" id="UP000620075"/>
    </source>
</evidence>
<protein>
    <recommendedName>
        <fullName evidence="4 12">Ribosomal RNA small subunit methyltransferase E</fullName>
        <ecNumber evidence="3 12">2.1.1.193</ecNumber>
    </recommendedName>
</protein>
<dbReference type="InterPro" id="IPR029028">
    <property type="entry name" value="Alpha/beta_knot_MTases"/>
</dbReference>
<evidence type="ECO:0000256" key="2">
    <source>
        <dbReference type="ARBA" id="ARBA00005528"/>
    </source>
</evidence>
<dbReference type="SUPFAM" id="SSF88697">
    <property type="entry name" value="PUA domain-like"/>
    <property type="match status" value="1"/>
</dbReference>
<keyword evidence="5 12" id="KW-0963">Cytoplasm</keyword>
<dbReference type="PANTHER" id="PTHR30027:SF3">
    <property type="entry name" value="16S RRNA (URACIL(1498)-N(3))-METHYLTRANSFERASE"/>
    <property type="match status" value="1"/>
</dbReference>
<evidence type="ECO:0000256" key="6">
    <source>
        <dbReference type="ARBA" id="ARBA00022552"/>
    </source>
</evidence>
<evidence type="ECO:0000256" key="4">
    <source>
        <dbReference type="ARBA" id="ARBA00013673"/>
    </source>
</evidence>
<sequence length="217" mass="23062">MPHFFAERDGDQVSISGADARHLATSLRARPGQVIAVVEPVGRLLQVRLQTVASTVVTGRVEEERPHRPEPERGITLAIALLPAGSLDLVLSRCTEAGANAFRLVAASRSVARGGRPERWSAICREAAMLAGRLRVPEVSAPVRLAAAWREAADPYLLDMSGEPMRGLPDGATLFIGPEGGWAPEERKLAAARTLSLGPRNLRADTAAVVGLTLALS</sequence>
<comment type="similarity">
    <text evidence="2 12">Belongs to the RNA methyltransferase RsmE family.</text>
</comment>
<reference evidence="14 15" key="1">
    <citation type="submission" date="2020-10" db="EMBL/GenBank/DDBJ databases">
        <title>Ca. Dormibacterota MAGs.</title>
        <authorList>
            <person name="Montgomery K."/>
        </authorList>
    </citation>
    <scope>NUCLEOTIDE SEQUENCE [LARGE SCALE GENOMIC DNA]</scope>
    <source>
        <strain evidence="14">SC8811_S16_3</strain>
    </source>
</reference>
<keyword evidence="8 12" id="KW-0808">Transferase</keyword>
<dbReference type="RefSeq" id="WP_338176966.1">
    <property type="nucleotide sequence ID" value="NZ_JAEKNQ010000019.1"/>
</dbReference>
<evidence type="ECO:0000256" key="3">
    <source>
        <dbReference type="ARBA" id="ARBA00012328"/>
    </source>
</evidence>
<dbReference type="PANTHER" id="PTHR30027">
    <property type="entry name" value="RIBOSOMAL RNA SMALL SUBUNIT METHYLTRANSFERASE E"/>
    <property type="match status" value="1"/>
</dbReference>
<evidence type="ECO:0000256" key="1">
    <source>
        <dbReference type="ARBA" id="ARBA00004496"/>
    </source>
</evidence>
<dbReference type="Pfam" id="PF04452">
    <property type="entry name" value="Methyltrans_RNA"/>
    <property type="match status" value="1"/>
</dbReference>
<evidence type="ECO:0000256" key="9">
    <source>
        <dbReference type="ARBA" id="ARBA00022691"/>
    </source>
</evidence>
<dbReference type="CDD" id="cd18084">
    <property type="entry name" value="RsmE-like"/>
    <property type="match status" value="1"/>
</dbReference>
<dbReference type="InterPro" id="IPR015947">
    <property type="entry name" value="PUA-like_sf"/>
</dbReference>
<dbReference type="AlphaFoldDB" id="A0A934ND03"/>
<keyword evidence="9 12" id="KW-0949">S-adenosyl-L-methionine</keyword>
<evidence type="ECO:0000313" key="14">
    <source>
        <dbReference type="EMBL" id="MBJ7602449.1"/>
    </source>
</evidence>
<dbReference type="InterPro" id="IPR029026">
    <property type="entry name" value="tRNA_m1G_MTases_N"/>
</dbReference>
<dbReference type="Proteomes" id="UP000620075">
    <property type="component" value="Unassembled WGS sequence"/>
</dbReference>
<dbReference type="InterPro" id="IPR006700">
    <property type="entry name" value="RsmE"/>
</dbReference>
<organism evidence="14 15">
    <name type="scientific">Candidatus Dormiibacter inghamiae</name>
    <dbReference type="NCBI Taxonomy" id="3127013"/>
    <lineage>
        <taxon>Bacteria</taxon>
        <taxon>Bacillati</taxon>
        <taxon>Candidatus Dormiibacterota</taxon>
        <taxon>Candidatus Dormibacteria</taxon>
        <taxon>Candidatus Dormibacterales</taxon>
        <taxon>Candidatus Dormibacteraceae</taxon>
        <taxon>Candidatus Dormiibacter</taxon>
    </lineage>
</organism>
<proteinExistence type="inferred from homology"/>
<gene>
    <name evidence="14" type="ORF">JF888_04540</name>
</gene>
<dbReference type="GO" id="GO:0005737">
    <property type="term" value="C:cytoplasm"/>
    <property type="evidence" value="ECO:0007669"/>
    <property type="project" value="UniProtKB-SubCell"/>
</dbReference>
<dbReference type="PIRSF" id="PIRSF015601">
    <property type="entry name" value="MTase_slr0722"/>
    <property type="match status" value="1"/>
</dbReference>
<dbReference type="Gene3D" id="3.40.1280.10">
    <property type="match status" value="1"/>
</dbReference>
<comment type="subcellular location">
    <subcellularLocation>
        <location evidence="1 12">Cytoplasm</location>
    </subcellularLocation>
</comment>
<name>A0A934ND03_9BACT</name>
<evidence type="ECO:0000256" key="7">
    <source>
        <dbReference type="ARBA" id="ARBA00022603"/>
    </source>
</evidence>
<evidence type="ECO:0000256" key="5">
    <source>
        <dbReference type="ARBA" id="ARBA00022490"/>
    </source>
</evidence>
<dbReference type="EC" id="2.1.1.193" evidence="3 12"/>
<evidence type="ECO:0000256" key="12">
    <source>
        <dbReference type="PIRNR" id="PIRNR015601"/>
    </source>
</evidence>
<evidence type="ECO:0000256" key="10">
    <source>
        <dbReference type="ARBA" id="ARBA00025699"/>
    </source>
</evidence>
<comment type="function">
    <text evidence="10 12">Specifically methylates the N3 position of the uracil ring of uridine 1498 (m3U1498) in 16S rRNA. Acts on the fully assembled 30S ribosomal subunit.</text>
</comment>
<dbReference type="GO" id="GO:0070042">
    <property type="term" value="F:rRNA (uridine-N3-)-methyltransferase activity"/>
    <property type="evidence" value="ECO:0007669"/>
    <property type="project" value="TreeGrafter"/>
</dbReference>
<comment type="catalytic activity">
    <reaction evidence="11 12">
        <text>uridine(1498) in 16S rRNA + S-adenosyl-L-methionine = N(3)-methyluridine(1498) in 16S rRNA + S-adenosyl-L-homocysteine + H(+)</text>
        <dbReference type="Rhea" id="RHEA:42920"/>
        <dbReference type="Rhea" id="RHEA-COMP:10283"/>
        <dbReference type="Rhea" id="RHEA-COMP:10284"/>
        <dbReference type="ChEBI" id="CHEBI:15378"/>
        <dbReference type="ChEBI" id="CHEBI:57856"/>
        <dbReference type="ChEBI" id="CHEBI:59789"/>
        <dbReference type="ChEBI" id="CHEBI:65315"/>
        <dbReference type="ChEBI" id="CHEBI:74502"/>
        <dbReference type="EC" id="2.1.1.193"/>
    </reaction>
</comment>
<evidence type="ECO:0000256" key="11">
    <source>
        <dbReference type="ARBA" id="ARBA00047944"/>
    </source>
</evidence>
<dbReference type="NCBIfam" id="TIGR00046">
    <property type="entry name" value="RsmE family RNA methyltransferase"/>
    <property type="match status" value="1"/>
</dbReference>
<evidence type="ECO:0000259" key="13">
    <source>
        <dbReference type="Pfam" id="PF04452"/>
    </source>
</evidence>